<dbReference type="OrthoDB" id="18453at2759"/>
<keyword evidence="5" id="KW-0498">Mitosis</keyword>
<evidence type="ECO:0000313" key="11">
    <source>
        <dbReference type="EMBL" id="KAJ7385247.1"/>
    </source>
</evidence>
<proteinExistence type="predicted"/>
<evidence type="ECO:0000256" key="2">
    <source>
        <dbReference type="ARBA" id="ARBA00004629"/>
    </source>
</evidence>
<evidence type="ECO:0000256" key="5">
    <source>
        <dbReference type="ARBA" id="ARBA00022776"/>
    </source>
</evidence>
<dbReference type="GO" id="GO:0007059">
    <property type="term" value="P:chromosome segregation"/>
    <property type="evidence" value="ECO:0007669"/>
    <property type="project" value="TreeGrafter"/>
</dbReference>
<keyword evidence="12" id="KW-1185">Reference proteome</keyword>
<evidence type="ECO:0000256" key="3">
    <source>
        <dbReference type="ARBA" id="ARBA00022454"/>
    </source>
</evidence>
<dbReference type="GO" id="GO:0000444">
    <property type="term" value="C:MIS12/MIND type complex"/>
    <property type="evidence" value="ECO:0007669"/>
    <property type="project" value="InterPro"/>
</dbReference>
<organism evidence="11 12">
    <name type="scientific">Desmophyllum pertusum</name>
    <dbReference type="NCBI Taxonomy" id="174260"/>
    <lineage>
        <taxon>Eukaryota</taxon>
        <taxon>Metazoa</taxon>
        <taxon>Cnidaria</taxon>
        <taxon>Anthozoa</taxon>
        <taxon>Hexacorallia</taxon>
        <taxon>Scleractinia</taxon>
        <taxon>Caryophylliina</taxon>
        <taxon>Caryophylliidae</taxon>
        <taxon>Desmophyllum</taxon>
    </lineage>
</organism>
<evidence type="ECO:0000256" key="8">
    <source>
        <dbReference type="ARBA" id="ARBA00023306"/>
    </source>
</evidence>
<evidence type="ECO:0000256" key="10">
    <source>
        <dbReference type="SAM" id="Coils"/>
    </source>
</evidence>
<dbReference type="PANTHER" id="PTHR15459">
    <property type="entry name" value="POLYAMINE-MODULATED FACTOR 1"/>
    <property type="match status" value="1"/>
</dbReference>
<evidence type="ECO:0000256" key="6">
    <source>
        <dbReference type="ARBA" id="ARBA00022838"/>
    </source>
</evidence>
<evidence type="ECO:0000256" key="7">
    <source>
        <dbReference type="ARBA" id="ARBA00023242"/>
    </source>
</evidence>
<dbReference type="EMBL" id="MU825881">
    <property type="protein sequence ID" value="KAJ7385247.1"/>
    <property type="molecule type" value="Genomic_DNA"/>
</dbReference>
<dbReference type="InterPro" id="IPR007128">
    <property type="entry name" value="PMF1/Nnf1"/>
</dbReference>
<keyword evidence="9" id="KW-0137">Centromere</keyword>
<reference evidence="11" key="1">
    <citation type="submission" date="2023-01" db="EMBL/GenBank/DDBJ databases">
        <title>Genome assembly of the deep-sea coral Lophelia pertusa.</title>
        <authorList>
            <person name="Herrera S."/>
            <person name="Cordes E."/>
        </authorList>
    </citation>
    <scope>NUCLEOTIDE SEQUENCE</scope>
    <source>
        <strain evidence="11">USNM1676648</strain>
        <tissue evidence="11">Polyp</tissue>
    </source>
</reference>
<dbReference type="AlphaFoldDB" id="A0A9W9ZP87"/>
<dbReference type="PANTHER" id="PTHR15459:SF3">
    <property type="entry name" value="POLYAMINE-MODULATED FACTOR 1"/>
    <property type="match status" value="1"/>
</dbReference>
<keyword evidence="8" id="KW-0131">Cell cycle</keyword>
<keyword evidence="7" id="KW-0539">Nucleus</keyword>
<dbReference type="Pfam" id="PF03980">
    <property type="entry name" value="Nnf1"/>
    <property type="match status" value="1"/>
</dbReference>
<protein>
    <submittedName>
        <fullName evidence="11">Leucine zipper domain binding</fullName>
    </submittedName>
</protein>
<dbReference type="Proteomes" id="UP001163046">
    <property type="component" value="Unassembled WGS sequence"/>
</dbReference>
<keyword evidence="10" id="KW-0175">Coiled coil</keyword>
<comment type="subcellular location">
    <subcellularLocation>
        <location evidence="2">Chromosome</location>
        <location evidence="2">Centromere</location>
        <location evidence="2">Kinetochore</location>
    </subcellularLocation>
    <subcellularLocation>
        <location evidence="1">Nucleus</location>
    </subcellularLocation>
</comment>
<feature type="coiled-coil region" evidence="10">
    <location>
        <begin position="52"/>
        <end position="104"/>
    </location>
</feature>
<name>A0A9W9ZP87_9CNID</name>
<comment type="caution">
    <text evidence="11">The sequence shown here is derived from an EMBL/GenBank/DDBJ whole genome shotgun (WGS) entry which is preliminary data.</text>
</comment>
<accession>A0A9W9ZP87</accession>
<evidence type="ECO:0000256" key="9">
    <source>
        <dbReference type="ARBA" id="ARBA00023328"/>
    </source>
</evidence>
<evidence type="ECO:0000256" key="4">
    <source>
        <dbReference type="ARBA" id="ARBA00022618"/>
    </source>
</evidence>
<keyword evidence="3" id="KW-0158">Chromosome</keyword>
<evidence type="ECO:0000256" key="1">
    <source>
        <dbReference type="ARBA" id="ARBA00004123"/>
    </source>
</evidence>
<evidence type="ECO:0000313" key="12">
    <source>
        <dbReference type="Proteomes" id="UP001163046"/>
    </source>
</evidence>
<gene>
    <name evidence="11" type="primary">PMF1</name>
    <name evidence="11" type="ORF">OS493_016316</name>
</gene>
<keyword evidence="4" id="KW-0132">Cell division</keyword>
<keyword evidence="6" id="KW-0995">Kinetochore</keyword>
<dbReference type="GO" id="GO:0005634">
    <property type="term" value="C:nucleus"/>
    <property type="evidence" value="ECO:0007669"/>
    <property type="project" value="UniProtKB-SubCell"/>
</dbReference>
<sequence>MIKQEDLVCFFNELDRIVASSDKEYSQPAWRPSGNPDKDIIDHVMQVKLSYKDQLTHILQQVESENDRLKGEVLPKREKLVESERRLSEKMNDLREAAEYCEENNLTALRDQSVLLTQ</sequence>
<dbReference type="GO" id="GO:0051301">
    <property type="term" value="P:cell division"/>
    <property type="evidence" value="ECO:0007669"/>
    <property type="project" value="UniProtKB-KW"/>
</dbReference>